<feature type="transmembrane region" description="Helical" evidence="5">
    <location>
        <begin position="469"/>
        <end position="494"/>
    </location>
</feature>
<dbReference type="PANTHER" id="PTHR23507">
    <property type="entry name" value="ZGC:174356"/>
    <property type="match status" value="1"/>
</dbReference>
<dbReference type="EMBL" id="JALJAT010000001">
    <property type="protein sequence ID" value="KAK4474444.1"/>
    <property type="molecule type" value="Genomic_DNA"/>
</dbReference>
<feature type="transmembrane region" description="Helical" evidence="5">
    <location>
        <begin position="343"/>
        <end position="366"/>
    </location>
</feature>
<dbReference type="GO" id="GO:0016020">
    <property type="term" value="C:membrane"/>
    <property type="evidence" value="ECO:0007669"/>
    <property type="project" value="UniProtKB-SubCell"/>
</dbReference>
<organism evidence="6 7">
    <name type="scientific">Schistosoma mekongi</name>
    <name type="common">Parasitic worm</name>
    <dbReference type="NCBI Taxonomy" id="38744"/>
    <lineage>
        <taxon>Eukaryota</taxon>
        <taxon>Metazoa</taxon>
        <taxon>Spiralia</taxon>
        <taxon>Lophotrochozoa</taxon>
        <taxon>Platyhelminthes</taxon>
        <taxon>Trematoda</taxon>
        <taxon>Digenea</taxon>
        <taxon>Strigeidida</taxon>
        <taxon>Schistosomatoidea</taxon>
        <taxon>Schistosomatidae</taxon>
        <taxon>Schistosoma</taxon>
    </lineage>
</organism>
<dbReference type="PANTHER" id="PTHR23507:SF1">
    <property type="entry name" value="FI18259P1-RELATED"/>
    <property type="match status" value="1"/>
</dbReference>
<feature type="transmembrane region" description="Helical" evidence="5">
    <location>
        <begin position="217"/>
        <end position="237"/>
    </location>
</feature>
<feature type="transmembrane region" description="Helical" evidence="5">
    <location>
        <begin position="404"/>
        <end position="424"/>
    </location>
</feature>
<evidence type="ECO:0000256" key="1">
    <source>
        <dbReference type="ARBA" id="ARBA00004141"/>
    </source>
</evidence>
<dbReference type="Gene3D" id="1.20.1250.20">
    <property type="entry name" value="MFS general substrate transporter like domains"/>
    <property type="match status" value="1"/>
</dbReference>
<feature type="transmembrane region" description="Helical" evidence="5">
    <location>
        <begin position="307"/>
        <end position="331"/>
    </location>
</feature>
<dbReference type="AlphaFoldDB" id="A0AAE2D7U2"/>
<evidence type="ECO:0000256" key="5">
    <source>
        <dbReference type="SAM" id="Phobius"/>
    </source>
</evidence>
<comment type="caution">
    <text evidence="6">The sequence shown here is derived from an EMBL/GenBank/DDBJ whole genome shotgun (WGS) entry which is preliminary data.</text>
</comment>
<comment type="subcellular location">
    <subcellularLocation>
        <location evidence="1">Membrane</location>
        <topology evidence="1">Multi-pass membrane protein</topology>
    </subcellularLocation>
</comment>
<feature type="transmembrane region" description="Helical" evidence="5">
    <location>
        <begin position="506"/>
        <end position="528"/>
    </location>
</feature>
<protein>
    <submittedName>
        <fullName evidence="6">Uncharacterized protein</fullName>
    </submittedName>
</protein>
<evidence type="ECO:0000313" key="7">
    <source>
        <dbReference type="Proteomes" id="UP001292079"/>
    </source>
</evidence>
<dbReference type="InterPro" id="IPR036259">
    <property type="entry name" value="MFS_trans_sf"/>
</dbReference>
<feature type="transmembrane region" description="Helical" evidence="5">
    <location>
        <begin position="101"/>
        <end position="123"/>
    </location>
</feature>
<reference evidence="6" key="1">
    <citation type="submission" date="2022-04" db="EMBL/GenBank/DDBJ databases">
        <authorList>
            <person name="Xu L."/>
            <person name="Lv Z."/>
        </authorList>
    </citation>
    <scope>NUCLEOTIDE SEQUENCE</scope>
    <source>
        <strain evidence="6">LV_2022a</strain>
    </source>
</reference>
<feature type="transmembrane region" description="Helical" evidence="5">
    <location>
        <begin position="12"/>
        <end position="32"/>
    </location>
</feature>
<evidence type="ECO:0000313" key="6">
    <source>
        <dbReference type="EMBL" id="KAK4474444.1"/>
    </source>
</evidence>
<dbReference type="SUPFAM" id="SSF103473">
    <property type="entry name" value="MFS general substrate transporter"/>
    <property type="match status" value="1"/>
</dbReference>
<name>A0AAE2D7U2_SCHME</name>
<feature type="transmembrane region" description="Helical" evidence="5">
    <location>
        <begin position="135"/>
        <end position="156"/>
    </location>
</feature>
<evidence type="ECO:0000256" key="3">
    <source>
        <dbReference type="ARBA" id="ARBA00022989"/>
    </source>
</evidence>
<evidence type="ECO:0000256" key="4">
    <source>
        <dbReference type="ARBA" id="ARBA00023136"/>
    </source>
</evidence>
<feature type="transmembrane region" description="Helical" evidence="5">
    <location>
        <begin position="77"/>
        <end position="94"/>
    </location>
</feature>
<dbReference type="Proteomes" id="UP001292079">
    <property type="component" value="Unassembled WGS sequence"/>
</dbReference>
<feature type="transmembrane region" description="Helical" evidence="5">
    <location>
        <begin position="187"/>
        <end position="211"/>
    </location>
</feature>
<accession>A0AAE2D7U2</accession>
<keyword evidence="7" id="KW-1185">Reference proteome</keyword>
<gene>
    <name evidence="6" type="ORF">MN116_001599</name>
</gene>
<keyword evidence="4 5" id="KW-0472">Membrane</keyword>
<dbReference type="GO" id="GO:0022857">
    <property type="term" value="F:transmembrane transporter activity"/>
    <property type="evidence" value="ECO:0007669"/>
    <property type="project" value="TreeGrafter"/>
</dbReference>
<proteinExistence type="predicted"/>
<reference evidence="6" key="2">
    <citation type="journal article" date="2023" name="Infect Dis Poverty">
        <title>Chromosome-scale genome of the human blood fluke Schistosoma mekongi and its implications for public health.</title>
        <authorList>
            <person name="Zhou M."/>
            <person name="Xu L."/>
            <person name="Xu D."/>
            <person name="Chen W."/>
            <person name="Khan J."/>
            <person name="Hu Y."/>
            <person name="Huang H."/>
            <person name="Wei H."/>
            <person name="Zhang Y."/>
            <person name="Chusongsang P."/>
            <person name="Tanasarnprasert K."/>
            <person name="Hu X."/>
            <person name="Limpanont Y."/>
            <person name="Lv Z."/>
        </authorList>
    </citation>
    <scope>NUCLEOTIDE SEQUENCE</scope>
    <source>
        <strain evidence="6">LV_2022a</strain>
    </source>
</reference>
<keyword evidence="3 5" id="KW-1133">Transmembrane helix</keyword>
<keyword evidence="2 5" id="KW-0812">Transmembrane</keyword>
<sequence length="536" mass="59252">MKMGISSETKAILNYKVLTFSAFVSVTMSFFISDQFIYFSCLSEQGIDYWSVDKNNSITGLHDAQKKAAFIQSVKNFLGIGTGLFSTLVVGYLSDKYGRQLTLGIIVFGEALRILAISIVVFFNLSPWSLIVSELLEGSIGGGLLSISAQIAACLADLTQNSQNNNIVSNENMDMGTRTKRLVKERWLLFTLLDGVISCGMALANALAGYMIQHYRFYITMLTCIIFLIPLPISLLLTSEKSMKIIQVAEPDVENSSDELCDATSVIQNKSGELQEFPNSSYSVHVKSGNSCMNKLRMVSNLPRTHLIIVTLVFMFSISGISDAQYLFLYLMSNPFLWNAQAVGLFIGVRDVCCTFMSVFCVSMVVKFRKNQPDKHIKVTRSDAATSNRINTTLFSRFKSVDQILLIVLVFFGFLLLSVHQILMGMASTLTIPSANIFIYFATIPRFVKGFQVPILRTMISKWTEVSKQGMIMSVVGVVERLGILISIAALPVIYGSTISSFKGSVFLVCASFTIMEALIVLFLPVYAPKLSSSQS</sequence>
<evidence type="ECO:0000256" key="2">
    <source>
        <dbReference type="ARBA" id="ARBA00022692"/>
    </source>
</evidence>